<dbReference type="Proteomes" id="UP000626220">
    <property type="component" value="Unassembled WGS sequence"/>
</dbReference>
<gene>
    <name evidence="2" type="ORF">GCM10017056_23670</name>
</gene>
<dbReference type="CDD" id="cd04301">
    <property type="entry name" value="NAT_SF"/>
    <property type="match status" value="1"/>
</dbReference>
<dbReference type="InterPro" id="IPR000182">
    <property type="entry name" value="GNAT_dom"/>
</dbReference>
<proteinExistence type="predicted"/>
<dbReference type="AlphaFoldDB" id="A0A8J3GWZ5"/>
<evidence type="ECO:0000313" key="3">
    <source>
        <dbReference type="Proteomes" id="UP000626220"/>
    </source>
</evidence>
<comment type="caution">
    <text evidence="2">The sequence shown here is derived from an EMBL/GenBank/DDBJ whole genome shotgun (WGS) entry which is preliminary data.</text>
</comment>
<dbReference type="RefSeq" id="WP_189680295.1">
    <property type="nucleotide sequence ID" value="NZ_BNCJ01000005.1"/>
</dbReference>
<accession>A0A8J3GWZ5</accession>
<dbReference type="Pfam" id="PF00583">
    <property type="entry name" value="Acetyltransf_1"/>
    <property type="match status" value="1"/>
</dbReference>
<dbReference type="EMBL" id="BNCJ01000005">
    <property type="protein sequence ID" value="GHF51240.1"/>
    <property type="molecule type" value="Genomic_DNA"/>
</dbReference>
<evidence type="ECO:0000313" key="2">
    <source>
        <dbReference type="EMBL" id="GHF51240.1"/>
    </source>
</evidence>
<dbReference type="Gene3D" id="3.40.630.30">
    <property type="match status" value="1"/>
</dbReference>
<evidence type="ECO:0000259" key="1">
    <source>
        <dbReference type="PROSITE" id="PS51186"/>
    </source>
</evidence>
<organism evidence="2 3">
    <name type="scientific">Seohaeicola zhoushanensis</name>
    <dbReference type="NCBI Taxonomy" id="1569283"/>
    <lineage>
        <taxon>Bacteria</taxon>
        <taxon>Pseudomonadati</taxon>
        <taxon>Pseudomonadota</taxon>
        <taxon>Alphaproteobacteria</taxon>
        <taxon>Rhodobacterales</taxon>
        <taxon>Roseobacteraceae</taxon>
        <taxon>Seohaeicola</taxon>
    </lineage>
</organism>
<dbReference type="PROSITE" id="PS51186">
    <property type="entry name" value="GNAT"/>
    <property type="match status" value="1"/>
</dbReference>
<name>A0A8J3GWZ5_9RHOB</name>
<dbReference type="InterPro" id="IPR016181">
    <property type="entry name" value="Acyl_CoA_acyltransferase"/>
</dbReference>
<feature type="domain" description="N-acetyltransferase" evidence="1">
    <location>
        <begin position="4"/>
        <end position="158"/>
    </location>
</feature>
<sequence>MPRLTLTPIAPSERDRVAHIHVHPDQVRFSGTIESAFETDAPRTDFHAICLDGHPVGFFKVDHDYAEHHWFARPGEPGLKAFMIDRDHQGQGIATAAIRALDGYLQQQYPEIASIALTVNMANPVAVRAYRSAGFTDTGEIYEGGTAGPQLVMRMVLKG</sequence>
<protein>
    <recommendedName>
        <fullName evidence="1">N-acetyltransferase domain-containing protein</fullName>
    </recommendedName>
</protein>
<dbReference type="GO" id="GO:0016747">
    <property type="term" value="F:acyltransferase activity, transferring groups other than amino-acyl groups"/>
    <property type="evidence" value="ECO:0007669"/>
    <property type="project" value="InterPro"/>
</dbReference>
<dbReference type="SUPFAM" id="SSF55729">
    <property type="entry name" value="Acyl-CoA N-acyltransferases (Nat)"/>
    <property type="match status" value="1"/>
</dbReference>
<reference evidence="2" key="1">
    <citation type="journal article" date="2014" name="Int. J. Syst. Evol. Microbiol.">
        <title>Complete genome sequence of Corynebacterium casei LMG S-19264T (=DSM 44701T), isolated from a smear-ripened cheese.</title>
        <authorList>
            <consortium name="US DOE Joint Genome Institute (JGI-PGF)"/>
            <person name="Walter F."/>
            <person name="Albersmeier A."/>
            <person name="Kalinowski J."/>
            <person name="Ruckert C."/>
        </authorList>
    </citation>
    <scope>NUCLEOTIDE SEQUENCE</scope>
    <source>
        <strain evidence="2">KCTC 42650</strain>
    </source>
</reference>
<keyword evidence="3" id="KW-1185">Reference proteome</keyword>
<reference evidence="2" key="2">
    <citation type="submission" date="2020-09" db="EMBL/GenBank/DDBJ databases">
        <authorList>
            <person name="Sun Q."/>
            <person name="Kim S."/>
        </authorList>
    </citation>
    <scope>NUCLEOTIDE SEQUENCE</scope>
    <source>
        <strain evidence="2">KCTC 42650</strain>
    </source>
</reference>